<dbReference type="InterPro" id="IPR050966">
    <property type="entry name" value="Glutamyl_endopeptidase"/>
</dbReference>
<dbReference type="EMBL" id="CP009922">
    <property type="protein sequence ID" value="AKG45936.1"/>
    <property type="molecule type" value="Genomic_DNA"/>
</dbReference>
<evidence type="ECO:0000313" key="5">
    <source>
        <dbReference type="Proteomes" id="UP000034034"/>
    </source>
</evidence>
<protein>
    <submittedName>
        <fullName evidence="4">Secreted protein</fullName>
    </submittedName>
</protein>
<dbReference type="Proteomes" id="UP000034034">
    <property type="component" value="Chromosome"/>
</dbReference>
<dbReference type="InterPro" id="IPR009003">
    <property type="entry name" value="Peptidase_S1_PA"/>
</dbReference>
<dbReference type="SUPFAM" id="SSF50494">
    <property type="entry name" value="Trypsin-like serine proteases"/>
    <property type="match status" value="1"/>
</dbReference>
<evidence type="ECO:0000256" key="2">
    <source>
        <dbReference type="SAM" id="MobiDB-lite"/>
    </source>
</evidence>
<dbReference type="RefSeq" id="WP_030730208.1">
    <property type="nucleotide sequence ID" value="NZ_CP009922.3"/>
</dbReference>
<accession>A0A0F7CQ78</accession>
<evidence type="ECO:0000313" key="4">
    <source>
        <dbReference type="EMBL" id="AKG45936.1"/>
    </source>
</evidence>
<feature type="region of interest" description="Disordered" evidence="2">
    <location>
        <begin position="111"/>
        <end position="135"/>
    </location>
</feature>
<dbReference type="Gene3D" id="2.40.10.10">
    <property type="entry name" value="Trypsin-like serine proteases"/>
    <property type="match status" value="2"/>
</dbReference>
<dbReference type="PANTHER" id="PTHR15462:SF19">
    <property type="entry name" value="PEPTIDASE S1 DOMAIN-CONTAINING PROTEIN"/>
    <property type="match status" value="1"/>
</dbReference>
<sequence>MSSIRGRFGRRRTTLAATAMAAALALTATACNGDDDASNDAKPSDGTEVQDLLDNLPFDVDLEAWINGGWEDWDTDTWVRDIGEFFNPIIEGLWDSDRMEEAQDPDQAIDDDEIQEDVNPPQNDDPESDRGITDSEPFPVEAEQVAFPYTDNAAPIGKVFFDAPEGSMVCSGTVVKDPNRPGQSNLVATAGHCVHAGTEGGWFRNIAFVPAFNNNGSPDPYSAAYEEMAPYGVYWADYVSTTQYWIDNGTAMGGGGAPGDFAILEVSNENGSEQSLEETVGNAIEIDFGAPAVSGLGDVTLYGFPAADPYDGNLMYNCTDNPSRLSLDDTMPGMYWAGCTMTGGSSGGPWIRWDASNDPKLISVNSIGPMESTWLAGPRLESEAQAVLDHVSSGAGR</sequence>
<organism evidence="4 5">
    <name type="scientific">Streptomyces xiamenensis</name>
    <dbReference type="NCBI Taxonomy" id="408015"/>
    <lineage>
        <taxon>Bacteria</taxon>
        <taxon>Bacillati</taxon>
        <taxon>Actinomycetota</taxon>
        <taxon>Actinomycetes</taxon>
        <taxon>Kitasatosporales</taxon>
        <taxon>Streptomycetaceae</taxon>
        <taxon>Streptomyces</taxon>
    </lineage>
</organism>
<dbReference type="PANTHER" id="PTHR15462">
    <property type="entry name" value="SERINE PROTEASE"/>
    <property type="match status" value="1"/>
</dbReference>
<dbReference type="HOGENOM" id="CLU_060114_0_0_11"/>
<name>A0A0F7CQ78_9ACTN</name>
<evidence type="ECO:0000256" key="3">
    <source>
        <dbReference type="SAM" id="SignalP"/>
    </source>
</evidence>
<dbReference type="PROSITE" id="PS51257">
    <property type="entry name" value="PROKAR_LIPOPROTEIN"/>
    <property type="match status" value="1"/>
</dbReference>
<gene>
    <name evidence="4" type="ORF">SXIM_45520</name>
</gene>
<proteinExistence type="predicted"/>
<dbReference type="KEGG" id="sxi:SXIM_45520"/>
<dbReference type="STRING" id="408015.SXIM_45520"/>
<evidence type="ECO:0000256" key="1">
    <source>
        <dbReference type="ARBA" id="ARBA00022729"/>
    </source>
</evidence>
<feature type="chain" id="PRO_5002514032" evidence="3">
    <location>
        <begin position="31"/>
        <end position="397"/>
    </location>
</feature>
<dbReference type="PATRIC" id="fig|408015.6.peg.4607"/>
<feature type="signal peptide" evidence="3">
    <location>
        <begin position="1"/>
        <end position="30"/>
    </location>
</feature>
<keyword evidence="1 3" id="KW-0732">Signal</keyword>
<dbReference type="AlphaFoldDB" id="A0A0F7CQ78"/>
<keyword evidence="5" id="KW-1185">Reference proteome</keyword>
<reference evidence="4" key="1">
    <citation type="submission" date="2019-08" db="EMBL/GenBank/DDBJ databases">
        <title>Complete genome sequence of a mangrove-derived Streptomyces xiamenensis.</title>
        <authorList>
            <person name="Xu J."/>
        </authorList>
    </citation>
    <scope>NUCLEOTIDE SEQUENCE</scope>
    <source>
        <strain evidence="4">318</strain>
    </source>
</reference>
<dbReference type="InterPro" id="IPR043504">
    <property type="entry name" value="Peptidase_S1_PA_chymotrypsin"/>
</dbReference>